<dbReference type="PANTHER" id="PTHR30026">
    <property type="entry name" value="OUTER MEMBRANE PROTEIN TOLC"/>
    <property type="match status" value="1"/>
</dbReference>
<evidence type="ECO:0000256" key="3">
    <source>
        <dbReference type="ARBA" id="ARBA00022448"/>
    </source>
</evidence>
<evidence type="ECO:0000256" key="1">
    <source>
        <dbReference type="ARBA" id="ARBA00004442"/>
    </source>
</evidence>
<dbReference type="InterPro" id="IPR003423">
    <property type="entry name" value="OMP_efflux"/>
</dbReference>
<keyword evidence="6" id="KW-0472">Membrane</keyword>
<keyword evidence="3" id="KW-0813">Transport</keyword>
<dbReference type="EMBL" id="CP150496">
    <property type="protein sequence ID" value="WYW55816.1"/>
    <property type="molecule type" value="Genomic_DNA"/>
</dbReference>
<keyword evidence="5" id="KW-0812">Transmembrane</keyword>
<comment type="similarity">
    <text evidence="2">Belongs to the outer membrane factor (OMF) (TC 1.B.17) family.</text>
</comment>
<keyword evidence="10" id="KW-1185">Reference proteome</keyword>
<dbReference type="SUPFAM" id="SSF56954">
    <property type="entry name" value="Outer membrane efflux proteins (OEP)"/>
    <property type="match status" value="1"/>
</dbReference>
<sequence length="467" mass="54059">MKKFLLILTMLFFSTNYAQEEISNQLTLSEFLSYVKNYHPIVRQANLVLNSSEAKLLKARGAFDPKIEVDFDKKLFKEKEYYNKLNSSFKIPTWYGVEFKANFEKNDGLFLNPENNVPLDGLYSAGVSVSLAKGLLTNKRMAALKQAKYYVNQAKEEQQILVNKILFDASLSYFNWLKAYKEKLVFTSFLENARIRFEGTKRAFQEGEKPAIDTLEAGITLNSRKLNLEKSAIYYTKASLELSNFLWLNNNTPIELKENIIPDLEAKNSVDKTFNIALFNQEDFDIENHPKIKALDFKVKSLIVEKRLKKNNLLPKIDIQYNFISADGNQINSFNSSNYKAGLNFSFPIFIRKERGDLKLAKIKLQDQQLEAKTAKVTIKNKLNSLLLELDSFDNQNNFTDAIVRDYNVLLKAEERKFFLGESSLFLVNYREEKFIDAQLKAIKLENKFFKTKAKLFKEAVFTINDN</sequence>
<comment type="subcellular location">
    <subcellularLocation>
        <location evidence="1">Cell outer membrane</location>
    </subcellularLocation>
</comment>
<evidence type="ECO:0000256" key="8">
    <source>
        <dbReference type="SAM" id="SignalP"/>
    </source>
</evidence>
<evidence type="ECO:0000256" key="6">
    <source>
        <dbReference type="ARBA" id="ARBA00023136"/>
    </source>
</evidence>
<evidence type="ECO:0000256" key="2">
    <source>
        <dbReference type="ARBA" id="ARBA00007613"/>
    </source>
</evidence>
<gene>
    <name evidence="9" type="ORF">WG950_00875</name>
</gene>
<feature type="signal peptide" evidence="8">
    <location>
        <begin position="1"/>
        <end position="18"/>
    </location>
</feature>
<name>A0ABZ2TS23_9FLAO</name>
<dbReference type="PANTHER" id="PTHR30026:SF20">
    <property type="entry name" value="OUTER MEMBRANE PROTEIN TOLC"/>
    <property type="match status" value="1"/>
</dbReference>
<accession>A0ABZ2TS23</accession>
<dbReference type="Pfam" id="PF02321">
    <property type="entry name" value="OEP"/>
    <property type="match status" value="1"/>
</dbReference>
<evidence type="ECO:0000256" key="5">
    <source>
        <dbReference type="ARBA" id="ARBA00022692"/>
    </source>
</evidence>
<protein>
    <submittedName>
        <fullName evidence="9">TolC family protein</fullName>
    </submittedName>
</protein>
<dbReference type="InterPro" id="IPR051906">
    <property type="entry name" value="TolC-like"/>
</dbReference>
<evidence type="ECO:0000313" key="10">
    <source>
        <dbReference type="Proteomes" id="UP001491088"/>
    </source>
</evidence>
<feature type="chain" id="PRO_5046252907" evidence="8">
    <location>
        <begin position="19"/>
        <end position="467"/>
    </location>
</feature>
<organism evidence="9 10">
    <name type="scientific">Polaribacter marinaquae</name>
    <dbReference type="NCBI Taxonomy" id="1642819"/>
    <lineage>
        <taxon>Bacteria</taxon>
        <taxon>Pseudomonadati</taxon>
        <taxon>Bacteroidota</taxon>
        <taxon>Flavobacteriia</taxon>
        <taxon>Flavobacteriales</taxon>
        <taxon>Flavobacteriaceae</taxon>
    </lineage>
</organism>
<reference evidence="9 10" key="1">
    <citation type="submission" date="2024-03" db="EMBL/GenBank/DDBJ databases">
        <authorList>
            <person name="Cao K."/>
        </authorList>
    </citation>
    <scope>NUCLEOTIDE SEQUENCE [LARGE SCALE GENOMIC DNA]</scope>
    <source>
        <strain evidence="9 10">MCCC 1K00696</strain>
    </source>
</reference>
<evidence type="ECO:0000256" key="7">
    <source>
        <dbReference type="ARBA" id="ARBA00023237"/>
    </source>
</evidence>
<dbReference type="Proteomes" id="UP001491088">
    <property type="component" value="Chromosome"/>
</dbReference>
<keyword evidence="8" id="KW-0732">Signal</keyword>
<dbReference type="Gene3D" id="1.20.1600.10">
    <property type="entry name" value="Outer membrane efflux proteins (OEP)"/>
    <property type="match status" value="1"/>
</dbReference>
<proteinExistence type="inferred from homology"/>
<keyword evidence="4" id="KW-1134">Transmembrane beta strand</keyword>
<dbReference type="RefSeq" id="WP_340933492.1">
    <property type="nucleotide sequence ID" value="NZ_CP150496.1"/>
</dbReference>
<evidence type="ECO:0000313" key="9">
    <source>
        <dbReference type="EMBL" id="WYW55816.1"/>
    </source>
</evidence>
<evidence type="ECO:0000256" key="4">
    <source>
        <dbReference type="ARBA" id="ARBA00022452"/>
    </source>
</evidence>
<keyword evidence="7" id="KW-0998">Cell outer membrane</keyword>